<dbReference type="Proteomes" id="UP000634136">
    <property type="component" value="Unassembled WGS sequence"/>
</dbReference>
<name>A0A835C880_9FABA</name>
<keyword evidence="2" id="KW-1185">Reference proteome</keyword>
<accession>A0A835C880</accession>
<proteinExistence type="predicted"/>
<organism evidence="1 2">
    <name type="scientific">Senna tora</name>
    <dbReference type="NCBI Taxonomy" id="362788"/>
    <lineage>
        <taxon>Eukaryota</taxon>
        <taxon>Viridiplantae</taxon>
        <taxon>Streptophyta</taxon>
        <taxon>Embryophyta</taxon>
        <taxon>Tracheophyta</taxon>
        <taxon>Spermatophyta</taxon>
        <taxon>Magnoliopsida</taxon>
        <taxon>eudicotyledons</taxon>
        <taxon>Gunneridae</taxon>
        <taxon>Pentapetalae</taxon>
        <taxon>rosids</taxon>
        <taxon>fabids</taxon>
        <taxon>Fabales</taxon>
        <taxon>Fabaceae</taxon>
        <taxon>Caesalpinioideae</taxon>
        <taxon>Cassia clade</taxon>
        <taxon>Senna</taxon>
    </lineage>
</organism>
<sequence length="45" mass="5232">MSVFDVTWKSAFGTLRLEDPRALKFQMVIGHEGKGLEHGNWQDWI</sequence>
<protein>
    <submittedName>
        <fullName evidence="1">Uncharacterized protein</fullName>
    </submittedName>
</protein>
<gene>
    <name evidence="1" type="ORF">G2W53_009458</name>
</gene>
<dbReference type="AlphaFoldDB" id="A0A835C880"/>
<evidence type="ECO:0000313" key="1">
    <source>
        <dbReference type="EMBL" id="KAF7834599.1"/>
    </source>
</evidence>
<evidence type="ECO:0000313" key="2">
    <source>
        <dbReference type="Proteomes" id="UP000634136"/>
    </source>
</evidence>
<dbReference type="EMBL" id="JAAIUW010000004">
    <property type="protein sequence ID" value="KAF7834599.1"/>
    <property type="molecule type" value="Genomic_DNA"/>
</dbReference>
<reference evidence="1" key="1">
    <citation type="submission" date="2020-09" db="EMBL/GenBank/DDBJ databases">
        <title>Genome-Enabled Discovery of Anthraquinone Biosynthesis in Senna tora.</title>
        <authorList>
            <person name="Kang S.-H."/>
            <person name="Pandey R.P."/>
            <person name="Lee C.-M."/>
            <person name="Sim J.-S."/>
            <person name="Jeong J.-T."/>
            <person name="Choi B.-S."/>
            <person name="Jung M."/>
            <person name="Ginzburg D."/>
            <person name="Zhao K."/>
            <person name="Won S.Y."/>
            <person name="Oh T.-J."/>
            <person name="Yu Y."/>
            <person name="Kim N.-H."/>
            <person name="Lee O.R."/>
            <person name="Lee T.-H."/>
            <person name="Bashyal P."/>
            <person name="Kim T.-S."/>
            <person name="Lee W.-H."/>
            <person name="Kawkins C."/>
            <person name="Kim C.-K."/>
            <person name="Kim J.S."/>
            <person name="Ahn B.O."/>
            <person name="Rhee S.Y."/>
            <person name="Sohng J.K."/>
        </authorList>
    </citation>
    <scope>NUCLEOTIDE SEQUENCE</scope>
    <source>
        <tissue evidence="1">Leaf</tissue>
    </source>
</reference>
<comment type="caution">
    <text evidence="1">The sequence shown here is derived from an EMBL/GenBank/DDBJ whole genome shotgun (WGS) entry which is preliminary data.</text>
</comment>